<protein>
    <submittedName>
        <fullName evidence="1">Uncharacterized protein</fullName>
    </submittedName>
</protein>
<comment type="caution">
    <text evidence="1">The sequence shown here is derived from an EMBL/GenBank/DDBJ whole genome shotgun (WGS) entry which is preliminary data.</text>
</comment>
<evidence type="ECO:0000313" key="1">
    <source>
        <dbReference type="EMBL" id="TNN80656.1"/>
    </source>
</evidence>
<name>A0A4Z2IS42_9TELE</name>
<keyword evidence="2" id="KW-1185">Reference proteome</keyword>
<gene>
    <name evidence="1" type="ORF">EYF80_009164</name>
</gene>
<organism evidence="1 2">
    <name type="scientific">Liparis tanakae</name>
    <name type="common">Tanaka's snailfish</name>
    <dbReference type="NCBI Taxonomy" id="230148"/>
    <lineage>
        <taxon>Eukaryota</taxon>
        <taxon>Metazoa</taxon>
        <taxon>Chordata</taxon>
        <taxon>Craniata</taxon>
        <taxon>Vertebrata</taxon>
        <taxon>Euteleostomi</taxon>
        <taxon>Actinopterygii</taxon>
        <taxon>Neopterygii</taxon>
        <taxon>Teleostei</taxon>
        <taxon>Neoteleostei</taxon>
        <taxon>Acanthomorphata</taxon>
        <taxon>Eupercaria</taxon>
        <taxon>Perciformes</taxon>
        <taxon>Cottioidei</taxon>
        <taxon>Cottales</taxon>
        <taxon>Liparidae</taxon>
        <taxon>Liparis</taxon>
    </lineage>
</organism>
<sequence>MLDGPNRSIPSRQTIWPCSCSFTPGLRSCAECRDRLILHGLQALYSIGHLFNRDSIFDQEQLDREIIVNLVQIHSTQASSQAKGT</sequence>
<dbReference type="EMBL" id="SRLO01000053">
    <property type="protein sequence ID" value="TNN80656.1"/>
    <property type="molecule type" value="Genomic_DNA"/>
</dbReference>
<proteinExistence type="predicted"/>
<evidence type="ECO:0000313" key="2">
    <source>
        <dbReference type="Proteomes" id="UP000314294"/>
    </source>
</evidence>
<dbReference type="Proteomes" id="UP000314294">
    <property type="component" value="Unassembled WGS sequence"/>
</dbReference>
<reference evidence="1 2" key="1">
    <citation type="submission" date="2019-03" db="EMBL/GenBank/DDBJ databases">
        <title>First draft genome of Liparis tanakae, snailfish: a comprehensive survey of snailfish specific genes.</title>
        <authorList>
            <person name="Kim W."/>
            <person name="Song I."/>
            <person name="Jeong J.-H."/>
            <person name="Kim D."/>
            <person name="Kim S."/>
            <person name="Ryu S."/>
            <person name="Song J.Y."/>
            <person name="Lee S.K."/>
        </authorList>
    </citation>
    <scope>NUCLEOTIDE SEQUENCE [LARGE SCALE GENOMIC DNA]</scope>
    <source>
        <tissue evidence="1">Muscle</tissue>
    </source>
</reference>
<dbReference type="AlphaFoldDB" id="A0A4Z2IS42"/>
<accession>A0A4Z2IS42</accession>